<gene>
    <name evidence="1" type="ORF">KXQ929_LOCUS35558</name>
</gene>
<comment type="caution">
    <text evidence="1">The sequence shown here is derived from an EMBL/GenBank/DDBJ whole genome shotgun (WGS) entry which is preliminary data.</text>
</comment>
<evidence type="ECO:0000313" key="1">
    <source>
        <dbReference type="EMBL" id="CAF4119530.1"/>
    </source>
</evidence>
<reference evidence="1" key="1">
    <citation type="submission" date="2021-02" db="EMBL/GenBank/DDBJ databases">
        <authorList>
            <person name="Nowell W R."/>
        </authorList>
    </citation>
    <scope>NUCLEOTIDE SEQUENCE</scope>
</reference>
<protein>
    <submittedName>
        <fullName evidence="1">Uncharacterized protein</fullName>
    </submittedName>
</protein>
<evidence type="ECO:0000313" key="2">
    <source>
        <dbReference type="Proteomes" id="UP000663868"/>
    </source>
</evidence>
<sequence length="682" mass="80384">MGLDLASPEAKQFAFTQVKQKLGGLRIYMTNTTPAMRNAIDDAEDKAARTCELCGEQGSANEGSSGYIVTLCARCATHNRFSMNKKKRQQDTMLNNGVDDATIKKLRGTLLTTNNPDIRIFEDISNELFKEVFEYFDGYEIYYSFFNLNKRFQNLLTSSTLRIKIHTSFISKRIFQKYYTHFIEPYKHRIKSLHLSNPCTMHLFSNISQYFQLENLLLENTESQYLENILLQITSLSNLSSLVIHINDNSNQIQIYSQIFLLRTLKYCKISFDKNIQLEQLPISTNISSSIEHLIIIGKCYLTELHNFLSYLPHLYRLSVKYINAVYNKIIENYSFISNKLTFVSFKLDTVKFANFEEFVKNHFNQVKECYISTTRDMTYLEANKWEQLIISYMPYLQIFNLQHTIKNFCDYPEDIFETLFNDFNTQFWQERQWLFRYEPNSGEYQQGIFHSIQPYRKKYFSIANNPEKITSDVETLHSVRHVIIQDHQSITNCSKYFPNIDKLTLADRCSLHFKWFATDKFHQMIPLKQLTQLNIDIHDIYFHELVHILFYTPNIHTLRLKSIKLFTKEVSSLQKDEISQLKLHENKITNITITGDYSLRAVKILMKFCSTLQHITIGIFRDSLLPTVRFLLSENIETLSLLCIIGVDTMWSEKLKSLIESDKDRNDYSIKIISDTFYLWW</sequence>
<dbReference type="Proteomes" id="UP000663868">
    <property type="component" value="Unassembled WGS sequence"/>
</dbReference>
<accession>A0A819W2I4</accession>
<organism evidence="1 2">
    <name type="scientific">Adineta steineri</name>
    <dbReference type="NCBI Taxonomy" id="433720"/>
    <lineage>
        <taxon>Eukaryota</taxon>
        <taxon>Metazoa</taxon>
        <taxon>Spiralia</taxon>
        <taxon>Gnathifera</taxon>
        <taxon>Rotifera</taxon>
        <taxon>Eurotatoria</taxon>
        <taxon>Bdelloidea</taxon>
        <taxon>Adinetida</taxon>
        <taxon>Adinetidae</taxon>
        <taxon>Adineta</taxon>
    </lineage>
</organism>
<dbReference type="EMBL" id="CAJOBB010005198">
    <property type="protein sequence ID" value="CAF4119530.1"/>
    <property type="molecule type" value="Genomic_DNA"/>
</dbReference>
<dbReference type="Gene3D" id="3.80.10.10">
    <property type="entry name" value="Ribonuclease Inhibitor"/>
    <property type="match status" value="1"/>
</dbReference>
<proteinExistence type="predicted"/>
<dbReference type="AlphaFoldDB" id="A0A819W2I4"/>
<dbReference type="InterPro" id="IPR032675">
    <property type="entry name" value="LRR_dom_sf"/>
</dbReference>
<name>A0A819W2I4_9BILA</name>